<name>A0AAV9V2V0_9PEZI</name>
<dbReference type="EC" id="3.1.3.3" evidence="4"/>
<dbReference type="InterPro" id="IPR023214">
    <property type="entry name" value="HAD_sf"/>
</dbReference>
<gene>
    <name evidence="12" type="ORF">TWF696_005346</name>
</gene>
<evidence type="ECO:0000313" key="13">
    <source>
        <dbReference type="Proteomes" id="UP001375240"/>
    </source>
</evidence>
<evidence type="ECO:0000256" key="4">
    <source>
        <dbReference type="ARBA" id="ARBA00012640"/>
    </source>
</evidence>
<evidence type="ECO:0000256" key="8">
    <source>
        <dbReference type="ARBA" id="ARBA00022842"/>
    </source>
</evidence>
<dbReference type="GO" id="GO:0005737">
    <property type="term" value="C:cytoplasm"/>
    <property type="evidence" value="ECO:0007669"/>
    <property type="project" value="TreeGrafter"/>
</dbReference>
<comment type="pathway">
    <text evidence="2">Amino-acid biosynthesis; L-serine biosynthesis; L-serine from 3-phospho-D-glycerate: step 3/3.</text>
</comment>
<dbReference type="SFLD" id="SFLDS00003">
    <property type="entry name" value="Haloacid_Dehalogenase"/>
    <property type="match status" value="1"/>
</dbReference>
<organism evidence="12 13">
    <name type="scientific">Orbilia brochopaga</name>
    <dbReference type="NCBI Taxonomy" id="3140254"/>
    <lineage>
        <taxon>Eukaryota</taxon>
        <taxon>Fungi</taxon>
        <taxon>Dikarya</taxon>
        <taxon>Ascomycota</taxon>
        <taxon>Pezizomycotina</taxon>
        <taxon>Orbiliomycetes</taxon>
        <taxon>Orbiliales</taxon>
        <taxon>Orbiliaceae</taxon>
        <taxon>Orbilia</taxon>
    </lineage>
</organism>
<dbReference type="SFLD" id="SFLDF00029">
    <property type="entry name" value="phosphoserine_phosphatase"/>
    <property type="match status" value="1"/>
</dbReference>
<dbReference type="SUPFAM" id="SSF56784">
    <property type="entry name" value="HAD-like"/>
    <property type="match status" value="1"/>
</dbReference>
<dbReference type="InterPro" id="IPR036412">
    <property type="entry name" value="HAD-like_sf"/>
</dbReference>
<evidence type="ECO:0000256" key="2">
    <source>
        <dbReference type="ARBA" id="ARBA00005135"/>
    </source>
</evidence>
<keyword evidence="13" id="KW-1185">Reference proteome</keyword>
<evidence type="ECO:0000256" key="10">
    <source>
        <dbReference type="ARBA" id="ARBA00031693"/>
    </source>
</evidence>
<evidence type="ECO:0000313" key="12">
    <source>
        <dbReference type="EMBL" id="KAK6353380.1"/>
    </source>
</evidence>
<dbReference type="PANTHER" id="PTHR43344">
    <property type="entry name" value="PHOSPHOSERINE PHOSPHATASE"/>
    <property type="match status" value="1"/>
</dbReference>
<dbReference type="SFLD" id="SFLDG01136">
    <property type="entry name" value="C1.6:_Phosphoserine_Phosphatas"/>
    <property type="match status" value="1"/>
</dbReference>
<evidence type="ECO:0000256" key="5">
    <source>
        <dbReference type="ARBA" id="ARBA00022605"/>
    </source>
</evidence>
<evidence type="ECO:0000256" key="6">
    <source>
        <dbReference type="ARBA" id="ARBA00022723"/>
    </source>
</evidence>
<comment type="cofactor">
    <cofactor evidence="1">
        <name>Mg(2+)</name>
        <dbReference type="ChEBI" id="CHEBI:18420"/>
    </cofactor>
</comment>
<evidence type="ECO:0000256" key="1">
    <source>
        <dbReference type="ARBA" id="ARBA00001946"/>
    </source>
</evidence>
<protein>
    <recommendedName>
        <fullName evidence="4">phosphoserine phosphatase</fullName>
        <ecNumber evidence="4">3.1.3.3</ecNumber>
    </recommendedName>
    <alternativeName>
        <fullName evidence="10">O-phosphoserine phosphohydrolase</fullName>
    </alternativeName>
</protein>
<keyword evidence="8" id="KW-0460">Magnesium</keyword>
<evidence type="ECO:0000256" key="9">
    <source>
        <dbReference type="ARBA" id="ARBA00023299"/>
    </source>
</evidence>
<dbReference type="InterPro" id="IPR004469">
    <property type="entry name" value="PSP"/>
</dbReference>
<dbReference type="SFLD" id="SFLDG01129">
    <property type="entry name" value="C1.5:_HAD__Beta-PGM__Phosphata"/>
    <property type="match status" value="1"/>
</dbReference>
<evidence type="ECO:0000256" key="7">
    <source>
        <dbReference type="ARBA" id="ARBA00022801"/>
    </source>
</evidence>
<dbReference type="InterPro" id="IPR050582">
    <property type="entry name" value="HAD-like_SerB"/>
</dbReference>
<accession>A0AAV9V2V0</accession>
<proteinExistence type="inferred from homology"/>
<comment type="caution">
    <text evidence="12">The sequence shown here is derived from an EMBL/GenBank/DDBJ whole genome shotgun (WGS) entry which is preliminary data.</text>
</comment>
<dbReference type="GO" id="GO:0006564">
    <property type="term" value="P:L-serine biosynthetic process"/>
    <property type="evidence" value="ECO:0007669"/>
    <property type="project" value="UniProtKB-KW"/>
</dbReference>
<keyword evidence="9" id="KW-0718">Serine biosynthesis</keyword>
<evidence type="ECO:0000256" key="3">
    <source>
        <dbReference type="ARBA" id="ARBA00009184"/>
    </source>
</evidence>
<sequence>MRPAAALQIITVSRDPRDPRKIPKRPNRFVDRIRILKMPAYVATIILRNPPAQWTLFPNERETPEETQFSFELCSDFRSTAYGNRLLFPDSKLTSLDRLVPARSRVLTCPLHDNSPSGEEFIQRLKTSTQLRAFQERYDCDVIIEPDTIWRKNKRLIVFDMDSTLIQQEVIDEVAAFIGKKDEVSDDYYIQEITEAAMRGELDFESSLRARCALLEGVPADVFETLKTNGTITFTRGARNLCVALKRMGCKLAVLSGGFQPLADWVKEQLGLDYAFANRLEVTEDGQTLTGELVGPIVDAKRKAELLSALAETEGINMSQTIAIGDGANDLLMMKSAGLGIAFNAKPKVQAEAPACLNTGNLQDILYIMGVTLKEQHQLIYTRPEPRSDTKTA</sequence>
<evidence type="ECO:0000256" key="11">
    <source>
        <dbReference type="PIRSR" id="PIRSR604469-1"/>
    </source>
</evidence>
<keyword evidence="6" id="KW-0479">Metal-binding</keyword>
<dbReference type="Proteomes" id="UP001375240">
    <property type="component" value="Unassembled WGS sequence"/>
</dbReference>
<dbReference type="FunFam" id="3.40.50.1000:FF:000143">
    <property type="entry name" value="Phosphoserine phosphatase serb"/>
    <property type="match status" value="1"/>
</dbReference>
<dbReference type="EMBL" id="JAVHNQ010000003">
    <property type="protein sequence ID" value="KAK6353380.1"/>
    <property type="molecule type" value="Genomic_DNA"/>
</dbReference>
<comment type="similarity">
    <text evidence="3">Belongs to the HAD-like hydrolase superfamily. SerB family.</text>
</comment>
<keyword evidence="7" id="KW-0378">Hydrolase</keyword>
<dbReference type="NCBIfam" id="TIGR01488">
    <property type="entry name" value="HAD-SF-IB"/>
    <property type="match status" value="1"/>
</dbReference>
<reference evidence="12 13" key="1">
    <citation type="submission" date="2019-10" db="EMBL/GenBank/DDBJ databases">
        <authorList>
            <person name="Palmer J.M."/>
        </authorList>
    </citation>
    <scope>NUCLEOTIDE SEQUENCE [LARGE SCALE GENOMIC DNA]</scope>
    <source>
        <strain evidence="12 13">TWF696</strain>
    </source>
</reference>
<dbReference type="NCBIfam" id="TIGR00338">
    <property type="entry name" value="serB"/>
    <property type="match status" value="1"/>
</dbReference>
<feature type="active site" description="Proton donor" evidence="11">
    <location>
        <position position="162"/>
    </location>
</feature>
<dbReference type="GO" id="GO:0036424">
    <property type="term" value="F:L-phosphoserine phosphatase activity"/>
    <property type="evidence" value="ECO:0007669"/>
    <property type="project" value="InterPro"/>
</dbReference>
<dbReference type="Gene3D" id="3.40.50.1000">
    <property type="entry name" value="HAD superfamily/HAD-like"/>
    <property type="match status" value="1"/>
</dbReference>
<dbReference type="AlphaFoldDB" id="A0AAV9V2V0"/>
<dbReference type="SFLD" id="SFLDG01137">
    <property type="entry name" value="C1.6.1:_Phosphoserine_Phosphat"/>
    <property type="match status" value="1"/>
</dbReference>
<keyword evidence="5" id="KW-0028">Amino-acid biosynthesis</keyword>
<dbReference type="GO" id="GO:0000287">
    <property type="term" value="F:magnesium ion binding"/>
    <property type="evidence" value="ECO:0007669"/>
    <property type="project" value="TreeGrafter"/>
</dbReference>
<feature type="active site" description="Nucleophile" evidence="11">
    <location>
        <position position="160"/>
    </location>
</feature>
<dbReference type="CDD" id="cd07500">
    <property type="entry name" value="HAD_PSP"/>
    <property type="match status" value="1"/>
</dbReference>
<dbReference type="PANTHER" id="PTHR43344:SF2">
    <property type="entry name" value="PHOSPHOSERINE PHOSPHATASE"/>
    <property type="match status" value="1"/>
</dbReference>
<dbReference type="Pfam" id="PF00702">
    <property type="entry name" value="Hydrolase"/>
    <property type="match status" value="1"/>
</dbReference>